<dbReference type="Proteomes" id="UP000602510">
    <property type="component" value="Unassembled WGS sequence"/>
</dbReference>
<evidence type="ECO:0000313" key="2">
    <source>
        <dbReference type="Proteomes" id="UP000602510"/>
    </source>
</evidence>
<keyword evidence="2" id="KW-1185">Reference proteome</keyword>
<reference evidence="1" key="1">
    <citation type="submission" date="2020-04" db="EMBL/GenBank/DDBJ databases">
        <title>Hybrid Assembly of Korean Phytophthora infestans isolates.</title>
        <authorList>
            <person name="Prokchorchik M."/>
            <person name="Lee Y."/>
            <person name="Seo J."/>
            <person name="Cho J.-H."/>
            <person name="Park Y.-E."/>
            <person name="Jang D.-C."/>
            <person name="Im J.-S."/>
            <person name="Choi J.-G."/>
            <person name="Park H.-J."/>
            <person name="Lee G.-B."/>
            <person name="Lee Y.-G."/>
            <person name="Hong S.-Y."/>
            <person name="Cho K."/>
            <person name="Sohn K.H."/>
        </authorList>
    </citation>
    <scope>NUCLEOTIDE SEQUENCE</scope>
    <source>
        <strain evidence="1">KR_1_A1</strain>
    </source>
</reference>
<gene>
    <name evidence="1" type="ORF">GN244_ATG10042</name>
</gene>
<sequence length="64" mass="7316">MAKLHCAWCWRLPRTRAVNGFRDVYTTGFTHTETNSGPVKIAAALCSLTQEAIDECGQEWHWHL</sequence>
<accession>A0A833T5R6</accession>
<proteinExistence type="predicted"/>
<organism evidence="1 2">
    <name type="scientific">Phytophthora infestans</name>
    <name type="common">Potato late blight agent</name>
    <name type="synonym">Botrytis infestans</name>
    <dbReference type="NCBI Taxonomy" id="4787"/>
    <lineage>
        <taxon>Eukaryota</taxon>
        <taxon>Sar</taxon>
        <taxon>Stramenopiles</taxon>
        <taxon>Oomycota</taxon>
        <taxon>Peronosporomycetes</taxon>
        <taxon>Peronosporales</taxon>
        <taxon>Peronosporaceae</taxon>
        <taxon>Phytophthora</taxon>
    </lineage>
</organism>
<protein>
    <submittedName>
        <fullName evidence="1">Uncharacterized protein</fullName>
    </submittedName>
</protein>
<name>A0A833T5R6_PHYIN</name>
<dbReference type="EMBL" id="WSZM01000226">
    <property type="protein sequence ID" value="KAF4037915.1"/>
    <property type="molecule type" value="Genomic_DNA"/>
</dbReference>
<evidence type="ECO:0000313" key="1">
    <source>
        <dbReference type="EMBL" id="KAF4037915.1"/>
    </source>
</evidence>
<dbReference type="AlphaFoldDB" id="A0A833T5R6"/>
<comment type="caution">
    <text evidence="1">The sequence shown here is derived from an EMBL/GenBank/DDBJ whole genome shotgun (WGS) entry which is preliminary data.</text>
</comment>